<dbReference type="InterPro" id="IPR002645">
    <property type="entry name" value="STAS_dom"/>
</dbReference>
<dbReference type="SUPFAM" id="SSF52091">
    <property type="entry name" value="SpoIIaa-like"/>
    <property type="match status" value="1"/>
</dbReference>
<feature type="domain" description="STAS" evidence="1">
    <location>
        <begin position="1"/>
        <end position="95"/>
    </location>
</feature>
<dbReference type="Pfam" id="PF01740">
    <property type="entry name" value="STAS"/>
    <property type="match status" value="1"/>
</dbReference>
<reference evidence="2" key="1">
    <citation type="journal article" date="2020" name="mSystems">
        <title>Genome- and Community-Level Interaction Insights into Carbon Utilization and Element Cycling Functions of Hydrothermarchaeota in Hydrothermal Sediment.</title>
        <authorList>
            <person name="Zhou Z."/>
            <person name="Liu Y."/>
            <person name="Xu W."/>
            <person name="Pan J."/>
            <person name="Luo Z.H."/>
            <person name="Li M."/>
        </authorList>
    </citation>
    <scope>NUCLEOTIDE SEQUENCE [LARGE SCALE GENOMIC DNA]</scope>
    <source>
        <strain evidence="2">HyVt-493</strain>
    </source>
</reference>
<sequence length="95" mass="10442">MKVHETVYSTVVTFDGAVDAESASKLKSVLLDIKSPINDRLIMDMRASTYLSADAVCVLLSDQRNNNYDVEFKNVSKDVEQLLETAGLGNLITTT</sequence>
<dbReference type="EMBL" id="DRMS01000193">
    <property type="protein sequence ID" value="HFC92160.1"/>
    <property type="molecule type" value="Genomic_DNA"/>
</dbReference>
<dbReference type="CDD" id="cd07043">
    <property type="entry name" value="STAS_anti-anti-sigma_factors"/>
    <property type="match status" value="1"/>
</dbReference>
<name>A0A7V2SZ54_LEUMU</name>
<dbReference type="PROSITE" id="PS50801">
    <property type="entry name" value="STAS"/>
    <property type="match status" value="1"/>
</dbReference>
<evidence type="ECO:0000259" key="1">
    <source>
        <dbReference type="PROSITE" id="PS50801"/>
    </source>
</evidence>
<dbReference type="Gene3D" id="3.30.750.24">
    <property type="entry name" value="STAS domain"/>
    <property type="match status" value="1"/>
</dbReference>
<protein>
    <submittedName>
        <fullName evidence="2">Anti-sigma factor antagonist</fullName>
    </submittedName>
</protein>
<accession>A0A7V2SZ54</accession>
<organism evidence="2">
    <name type="scientific">Leucothrix mucor</name>
    <dbReference type="NCBI Taxonomy" id="45248"/>
    <lineage>
        <taxon>Bacteria</taxon>
        <taxon>Pseudomonadati</taxon>
        <taxon>Pseudomonadota</taxon>
        <taxon>Gammaproteobacteria</taxon>
        <taxon>Thiotrichales</taxon>
        <taxon>Thiotrichaceae</taxon>
        <taxon>Leucothrix</taxon>
    </lineage>
</organism>
<dbReference type="AlphaFoldDB" id="A0A7V2SZ54"/>
<dbReference type="InterPro" id="IPR036513">
    <property type="entry name" value="STAS_dom_sf"/>
</dbReference>
<dbReference type="Proteomes" id="UP000885750">
    <property type="component" value="Unassembled WGS sequence"/>
</dbReference>
<gene>
    <name evidence="2" type="ORF">ENJ51_05040</name>
</gene>
<comment type="caution">
    <text evidence="2">The sequence shown here is derived from an EMBL/GenBank/DDBJ whole genome shotgun (WGS) entry which is preliminary data.</text>
</comment>
<evidence type="ECO:0000313" key="2">
    <source>
        <dbReference type="EMBL" id="HFC92160.1"/>
    </source>
</evidence>
<proteinExistence type="predicted"/>